<dbReference type="OrthoDB" id="3767110at2"/>
<gene>
    <name evidence="1" type="ORF">PAI11_21970</name>
</gene>
<keyword evidence="2" id="KW-1185">Reference proteome</keyword>
<dbReference type="Proteomes" id="UP000005143">
    <property type="component" value="Unassembled WGS sequence"/>
</dbReference>
<accession>H0E5U8</accession>
<protein>
    <recommendedName>
        <fullName evidence="3">DUF1152 domain-containing protein</fullName>
    </recommendedName>
</protein>
<evidence type="ECO:0008006" key="3">
    <source>
        <dbReference type="Google" id="ProtNLM"/>
    </source>
</evidence>
<dbReference type="EMBL" id="AGUD01000195">
    <property type="protein sequence ID" value="EHN10930.1"/>
    <property type="molecule type" value="Genomic_DNA"/>
</dbReference>
<sequence length="320" mass="32131">MTDPSGGASDRAATTVLPGAQRLLCIGIGGGGDVVGALAAAQLLGRETVLGGLTWERLPVDPVPGPRRIDELVDAAPLSATAALVTADTRTATGVRFAESRIAEHLDAVTVLVDPTPGPAAVADGLAGAAERLGCDAILMVDVGGDMLAHGHEETLGSPLADAVLLAAGALLARRGIAVAAAVVGAGCDGELTPDEVAARIAEAGEHGGVIADEPLSPAGLDQLEAAVAVVPTEASALAVRCARGERGPVPIRGGRRTVHCTELGGRVVFLDIEACLAGPARLATLVLDATDLDDADRRLAARGIVSELAWERRQVAAAD</sequence>
<proteinExistence type="predicted"/>
<reference evidence="1 2" key="1">
    <citation type="journal article" date="2013" name="Biodegradation">
        <title>Quantitative proteomic analysis of ibuprofen-degrading Patulibacter sp. strain I11.</title>
        <authorList>
            <person name="Almeida B."/>
            <person name="Kjeldal H."/>
            <person name="Lolas I."/>
            <person name="Knudsen A.D."/>
            <person name="Carvalho G."/>
            <person name="Nielsen K.L."/>
            <person name="Barreto Crespo M.T."/>
            <person name="Stensballe A."/>
            <person name="Nielsen J.L."/>
        </authorList>
    </citation>
    <scope>NUCLEOTIDE SEQUENCE [LARGE SCALE GENOMIC DNA]</scope>
    <source>
        <strain evidence="1 2">I11</strain>
    </source>
</reference>
<dbReference type="RefSeq" id="WP_007574833.1">
    <property type="nucleotide sequence ID" value="NZ_AGUD01000195.1"/>
</dbReference>
<evidence type="ECO:0000313" key="2">
    <source>
        <dbReference type="Proteomes" id="UP000005143"/>
    </source>
</evidence>
<name>H0E5U8_9ACTN</name>
<dbReference type="InterPro" id="IPR010581">
    <property type="entry name" value="DUF1152"/>
</dbReference>
<comment type="caution">
    <text evidence="1">The sequence shown here is derived from an EMBL/GenBank/DDBJ whole genome shotgun (WGS) entry which is preliminary data.</text>
</comment>
<dbReference type="AlphaFoldDB" id="H0E5U8"/>
<evidence type="ECO:0000313" key="1">
    <source>
        <dbReference type="EMBL" id="EHN10930.1"/>
    </source>
</evidence>
<organism evidence="1 2">
    <name type="scientific">Patulibacter medicamentivorans</name>
    <dbReference type="NCBI Taxonomy" id="1097667"/>
    <lineage>
        <taxon>Bacteria</taxon>
        <taxon>Bacillati</taxon>
        <taxon>Actinomycetota</taxon>
        <taxon>Thermoleophilia</taxon>
        <taxon>Solirubrobacterales</taxon>
        <taxon>Patulibacteraceae</taxon>
        <taxon>Patulibacter</taxon>
    </lineage>
</organism>
<dbReference type="Pfam" id="PF06626">
    <property type="entry name" value="DUF1152"/>
    <property type="match status" value="1"/>
</dbReference>